<evidence type="ECO:0000313" key="1">
    <source>
        <dbReference type="EMBL" id="ODN43581.1"/>
    </source>
</evidence>
<name>A0ABX3A7A9_9GAMM</name>
<organism evidence="1 2">
    <name type="scientific">Piscirickettsia litoralis</name>
    <dbReference type="NCBI Taxonomy" id="1891921"/>
    <lineage>
        <taxon>Bacteria</taxon>
        <taxon>Pseudomonadati</taxon>
        <taxon>Pseudomonadota</taxon>
        <taxon>Gammaproteobacteria</taxon>
        <taxon>Thiotrichales</taxon>
        <taxon>Piscirickettsiaceae</taxon>
        <taxon>Piscirickettsia</taxon>
    </lineage>
</organism>
<reference evidence="1 2" key="1">
    <citation type="submission" date="2016-08" db="EMBL/GenBank/DDBJ databases">
        <title>Draft genome sequence of Candidatus Piscirickettsia litoralis, from seawater.</title>
        <authorList>
            <person name="Wan X."/>
            <person name="Lee A.J."/>
            <person name="Hou S."/>
            <person name="Donachie S.P."/>
        </authorList>
    </citation>
    <scope>NUCLEOTIDE SEQUENCE [LARGE SCALE GENOMIC DNA]</scope>
    <source>
        <strain evidence="1 2">Y2</strain>
    </source>
</reference>
<comment type="caution">
    <text evidence="1">The sequence shown here is derived from an EMBL/GenBank/DDBJ whole genome shotgun (WGS) entry which is preliminary data.</text>
</comment>
<dbReference type="EMBL" id="MDTU01000001">
    <property type="protein sequence ID" value="ODN43581.1"/>
    <property type="molecule type" value="Genomic_DNA"/>
</dbReference>
<evidence type="ECO:0008006" key="3">
    <source>
        <dbReference type="Google" id="ProtNLM"/>
    </source>
</evidence>
<dbReference type="RefSeq" id="WP_069313379.1">
    <property type="nucleotide sequence ID" value="NZ_MDTU01000001.1"/>
</dbReference>
<gene>
    <name evidence="1" type="ORF">BGC07_12495</name>
</gene>
<evidence type="ECO:0000313" key="2">
    <source>
        <dbReference type="Proteomes" id="UP000094329"/>
    </source>
</evidence>
<sequence length="218" mass="24642">MFKHYALIGLATLCYACGTGAEQYTAKSPSSAKPNFATEDLHKLLIAEVAYQRGHYELALRHYHNTTLSSRNKKLAAHTTRLALELNQPDMALEPAIIWANQTPTNPRPQALVVLMLISSENYKQALPYLARITSTKKAQPYLKLVTEESTEIEQSNLTFLFSELYKQQSFHPEAALIIAKFIYSEQPTLARNILHDILIKHPNWPAALSFKSQIHPN</sequence>
<protein>
    <recommendedName>
        <fullName evidence="3">Tetratricopeptide repeat protein</fullName>
    </recommendedName>
</protein>
<proteinExistence type="predicted"/>
<accession>A0ABX3A7A9</accession>
<dbReference type="Proteomes" id="UP000094329">
    <property type="component" value="Unassembled WGS sequence"/>
</dbReference>
<keyword evidence="2" id="KW-1185">Reference proteome</keyword>